<dbReference type="InterPro" id="IPR002586">
    <property type="entry name" value="CobQ/CobB/MinD/ParA_Nub-bd_dom"/>
</dbReference>
<dbReference type="RefSeq" id="WP_047845636.1">
    <property type="nucleotide sequence ID" value="NZ_AEJF01000051.1"/>
</dbReference>
<feature type="domain" description="CobQ/CobB/MinD/ParA nucleotide binding" evidence="1">
    <location>
        <begin position="10"/>
        <end position="127"/>
    </location>
</feature>
<evidence type="ECO:0000313" key="2">
    <source>
        <dbReference type="EMBL" id="KLU27185.1"/>
    </source>
</evidence>
<comment type="caution">
    <text evidence="2">The sequence shown here is derived from an EMBL/GenBank/DDBJ whole genome shotgun (WGS) entry which is preliminary data.</text>
</comment>
<dbReference type="Proteomes" id="UP000035963">
    <property type="component" value="Unassembled WGS sequence"/>
</dbReference>
<dbReference type="Gene3D" id="3.40.50.300">
    <property type="entry name" value="P-loop containing nucleotide triphosphate hydrolases"/>
    <property type="match status" value="1"/>
</dbReference>
<dbReference type="AlphaFoldDB" id="A0A0J1D393"/>
<name>A0A0J1D393_9BURK</name>
<gene>
    <name evidence="2" type="ORF">EOS_05720</name>
</gene>
<sequence length="235" mass="26380">MDTVHPIYLVGGSKGGVGKSMVTLALADYLQRQGIHAVLLETDTSNPDVMKALRDDIKCAAYNLDDADGWIGFVNFCDSHRGAAVIVNTAARNQTGVTRYGGTLARTLAELQRQLVVLWVINRQRDSLELLHIFGQTFPDTLTHVVRNGYFGEPDKFTLYQESQLRKAIETKGRSLDFPDLADRVADELRSQRISIRKAAEVMQIGQRAELFRWRELCDAMFSKVISIEGIIHEQ</sequence>
<protein>
    <submittedName>
        <fullName evidence="2">Protein mobD</fullName>
    </submittedName>
</protein>
<dbReference type="SUPFAM" id="SSF52540">
    <property type="entry name" value="P-loop containing nucleoside triphosphate hydrolases"/>
    <property type="match status" value="1"/>
</dbReference>
<dbReference type="OrthoDB" id="5615423at2"/>
<keyword evidence="3" id="KW-1185">Reference proteome</keyword>
<organism evidence="2 3">
    <name type="scientific">Caballeronia mineralivorans PML1(12)</name>
    <dbReference type="NCBI Taxonomy" id="908627"/>
    <lineage>
        <taxon>Bacteria</taxon>
        <taxon>Pseudomonadati</taxon>
        <taxon>Pseudomonadota</taxon>
        <taxon>Betaproteobacteria</taxon>
        <taxon>Burkholderiales</taxon>
        <taxon>Burkholderiaceae</taxon>
        <taxon>Caballeronia</taxon>
    </lineage>
</organism>
<proteinExistence type="predicted"/>
<dbReference type="InterPro" id="IPR027417">
    <property type="entry name" value="P-loop_NTPase"/>
</dbReference>
<dbReference type="EMBL" id="AEJF01000051">
    <property type="protein sequence ID" value="KLU27185.1"/>
    <property type="molecule type" value="Genomic_DNA"/>
</dbReference>
<evidence type="ECO:0000313" key="3">
    <source>
        <dbReference type="Proteomes" id="UP000035963"/>
    </source>
</evidence>
<evidence type="ECO:0000259" key="1">
    <source>
        <dbReference type="Pfam" id="PF01656"/>
    </source>
</evidence>
<dbReference type="PATRIC" id="fig|908627.4.peg.1264"/>
<dbReference type="Pfam" id="PF01656">
    <property type="entry name" value="CbiA"/>
    <property type="match status" value="1"/>
</dbReference>
<accession>A0A0J1D393</accession>
<reference evidence="2 3" key="1">
    <citation type="journal article" date="2015" name="Genome Announc.">
        <title>Draft Genome Sequence of Burkholderia sp. Strain PML1(12), an Ectomycorrhizosphere-Inhabiting Bacterium with Effective Mineral-Weathering Ability.</title>
        <authorList>
            <person name="Uroz S."/>
            <person name="Oger P."/>
        </authorList>
    </citation>
    <scope>NUCLEOTIDE SEQUENCE [LARGE SCALE GENOMIC DNA]</scope>
    <source>
        <strain evidence="3">PML1(12)</strain>
    </source>
</reference>